<dbReference type="PANTHER" id="PTHR16056:SF36">
    <property type="entry name" value="TETRATRICOPEPTIDE REPEAT PROTEIN"/>
    <property type="match status" value="1"/>
</dbReference>
<dbReference type="GO" id="GO:0005876">
    <property type="term" value="C:spindle microtubule"/>
    <property type="evidence" value="ECO:0000318"/>
    <property type="project" value="GO_Central"/>
</dbReference>
<protein>
    <submittedName>
        <fullName evidence="1">Uncharacterized protein</fullName>
    </submittedName>
</protein>
<reference evidence="1" key="2">
    <citation type="submission" date="2022-06" db="UniProtKB">
        <authorList>
            <consortium name="EnsemblMetazoa"/>
        </authorList>
    </citation>
    <scope>IDENTIFICATION</scope>
    <source>
        <strain evidence="1">PS312</strain>
    </source>
</reference>
<keyword evidence="2" id="KW-1185">Reference proteome</keyword>
<dbReference type="GO" id="GO:0097431">
    <property type="term" value="C:mitotic spindle pole"/>
    <property type="evidence" value="ECO:0000318"/>
    <property type="project" value="GO_Central"/>
</dbReference>
<evidence type="ECO:0000313" key="1">
    <source>
        <dbReference type="EnsemblMetazoa" id="PPA33937.1"/>
    </source>
</evidence>
<gene>
    <name evidence="1" type="primary">WBGene00272306</name>
</gene>
<sequence length="225" mass="25186">MGVDLHNIDALLQEERADEAMDQLAKMTKSWDVEWRQAHAMFIQSNSMEDVDKRRTLCREALSLAESSFTTNPRSSDAAKQAAMLSGSLSESSSSSLEQMKIGVVFKKYLDAAIELMAEPDMVCLHMRGRFSYKVASLSFVERTVACKLVGSLPSCSYDDAIKDLLAADSIESTLENDFILGKAYLGKGDKKMARLYLTRVLEYMSESAIHEEMKEEAKKKLTKL</sequence>
<dbReference type="Proteomes" id="UP000005239">
    <property type="component" value="Unassembled WGS sequence"/>
</dbReference>
<name>A0A2A6D0B4_PRIPA</name>
<reference evidence="2" key="1">
    <citation type="journal article" date="2008" name="Nat. Genet.">
        <title>The Pristionchus pacificus genome provides a unique perspective on nematode lifestyle and parasitism.</title>
        <authorList>
            <person name="Dieterich C."/>
            <person name="Clifton S.W."/>
            <person name="Schuster L.N."/>
            <person name="Chinwalla A."/>
            <person name="Delehaunty K."/>
            <person name="Dinkelacker I."/>
            <person name="Fulton L."/>
            <person name="Fulton R."/>
            <person name="Godfrey J."/>
            <person name="Minx P."/>
            <person name="Mitreva M."/>
            <person name="Roeseler W."/>
            <person name="Tian H."/>
            <person name="Witte H."/>
            <person name="Yang S.P."/>
            <person name="Wilson R.K."/>
            <person name="Sommer R.J."/>
        </authorList>
    </citation>
    <scope>NUCLEOTIDE SEQUENCE [LARGE SCALE GENOMIC DNA]</scope>
    <source>
        <strain evidence="2">PS312</strain>
    </source>
</reference>
<dbReference type="GO" id="GO:0005739">
    <property type="term" value="C:mitochondrion"/>
    <property type="evidence" value="ECO:0000318"/>
    <property type="project" value="GO_Central"/>
</dbReference>
<dbReference type="AlphaFoldDB" id="A0A2A6D0B4"/>
<dbReference type="InterPro" id="IPR049039">
    <property type="entry name" value="RMD1-3_a_helical_rpt"/>
</dbReference>
<dbReference type="OrthoDB" id="512473at2759"/>
<dbReference type="GO" id="GO:0005737">
    <property type="term" value="C:cytoplasm"/>
    <property type="evidence" value="ECO:0000318"/>
    <property type="project" value="GO_Central"/>
</dbReference>
<proteinExistence type="predicted"/>
<dbReference type="GO" id="GO:0008017">
    <property type="term" value="F:microtubule binding"/>
    <property type="evidence" value="ECO:0000318"/>
    <property type="project" value="GO_Central"/>
</dbReference>
<dbReference type="Pfam" id="PF21033">
    <property type="entry name" value="RMD1-3"/>
    <property type="match status" value="1"/>
</dbReference>
<accession>A0A2A6D0B4</accession>
<accession>A0A8R1YLL7</accession>
<dbReference type="EnsemblMetazoa" id="PPA33937.1">
    <property type="protein sequence ID" value="PPA33937.1"/>
    <property type="gene ID" value="WBGene00272306"/>
</dbReference>
<dbReference type="PANTHER" id="PTHR16056">
    <property type="entry name" value="REGULATOR OF MICROTUBULE DYNAMICS PROTEIN"/>
    <property type="match status" value="1"/>
</dbReference>
<evidence type="ECO:0000313" key="2">
    <source>
        <dbReference type="Proteomes" id="UP000005239"/>
    </source>
</evidence>
<organism evidence="1 2">
    <name type="scientific">Pristionchus pacificus</name>
    <name type="common">Parasitic nematode worm</name>
    <dbReference type="NCBI Taxonomy" id="54126"/>
    <lineage>
        <taxon>Eukaryota</taxon>
        <taxon>Metazoa</taxon>
        <taxon>Ecdysozoa</taxon>
        <taxon>Nematoda</taxon>
        <taxon>Chromadorea</taxon>
        <taxon>Rhabditida</taxon>
        <taxon>Rhabditina</taxon>
        <taxon>Diplogasteromorpha</taxon>
        <taxon>Diplogasteroidea</taxon>
        <taxon>Neodiplogasteridae</taxon>
        <taxon>Pristionchus</taxon>
    </lineage>
</organism>